<evidence type="ECO:0000313" key="2">
    <source>
        <dbReference type="Proteomes" id="UP000692954"/>
    </source>
</evidence>
<dbReference type="Proteomes" id="UP000692954">
    <property type="component" value="Unassembled WGS sequence"/>
</dbReference>
<accession>A0A8S1LVK5</accession>
<gene>
    <name evidence="1" type="ORF">PSON_ATCC_30995.1.T0280089</name>
</gene>
<sequence length="43" mass="5255">MSIQLEKFKQIDIDNSGATTIFDQFDKIFFDQWYNYQSTQNER</sequence>
<keyword evidence="2" id="KW-1185">Reference proteome</keyword>
<organism evidence="1 2">
    <name type="scientific">Paramecium sonneborni</name>
    <dbReference type="NCBI Taxonomy" id="65129"/>
    <lineage>
        <taxon>Eukaryota</taxon>
        <taxon>Sar</taxon>
        <taxon>Alveolata</taxon>
        <taxon>Ciliophora</taxon>
        <taxon>Intramacronucleata</taxon>
        <taxon>Oligohymenophorea</taxon>
        <taxon>Peniculida</taxon>
        <taxon>Parameciidae</taxon>
        <taxon>Paramecium</taxon>
    </lineage>
</organism>
<reference evidence="1" key="1">
    <citation type="submission" date="2021-01" db="EMBL/GenBank/DDBJ databases">
        <authorList>
            <consortium name="Genoscope - CEA"/>
            <person name="William W."/>
        </authorList>
    </citation>
    <scope>NUCLEOTIDE SEQUENCE</scope>
</reference>
<dbReference type="EMBL" id="CAJJDN010000028">
    <property type="protein sequence ID" value="CAD8071497.1"/>
    <property type="molecule type" value="Genomic_DNA"/>
</dbReference>
<protein>
    <submittedName>
        <fullName evidence="1">Uncharacterized protein</fullName>
    </submittedName>
</protein>
<proteinExistence type="predicted"/>
<comment type="caution">
    <text evidence="1">The sequence shown here is derived from an EMBL/GenBank/DDBJ whole genome shotgun (WGS) entry which is preliminary data.</text>
</comment>
<name>A0A8S1LVK5_9CILI</name>
<evidence type="ECO:0000313" key="1">
    <source>
        <dbReference type="EMBL" id="CAD8071497.1"/>
    </source>
</evidence>
<dbReference type="AlphaFoldDB" id="A0A8S1LVK5"/>